<evidence type="ECO:0000259" key="19">
    <source>
        <dbReference type="PROSITE" id="PS51194"/>
    </source>
</evidence>
<feature type="domain" description="Helicase C-terminal" evidence="19">
    <location>
        <begin position="214"/>
        <end position="364"/>
    </location>
</feature>
<dbReference type="InterPro" id="IPR001650">
    <property type="entry name" value="Helicase_C-like"/>
</dbReference>
<dbReference type="GO" id="GO:0005524">
    <property type="term" value="F:ATP binding"/>
    <property type="evidence" value="ECO:0007669"/>
    <property type="project" value="UniProtKB-KW"/>
</dbReference>
<evidence type="ECO:0000256" key="11">
    <source>
        <dbReference type="ARBA" id="ARBA00023125"/>
    </source>
</evidence>
<dbReference type="InterPro" id="IPR036388">
    <property type="entry name" value="WH-like_DNA-bd_sf"/>
</dbReference>
<dbReference type="Pfam" id="PF16124">
    <property type="entry name" value="RecQ_Zn_bind"/>
    <property type="match status" value="1"/>
</dbReference>
<feature type="domain" description="HRDC" evidence="17">
    <location>
        <begin position="512"/>
        <end position="592"/>
    </location>
</feature>
<dbReference type="PROSITE" id="PS50967">
    <property type="entry name" value="HRDC"/>
    <property type="match status" value="1"/>
</dbReference>
<keyword evidence="21" id="KW-1185">Reference proteome</keyword>
<dbReference type="Pfam" id="PF09382">
    <property type="entry name" value="RQC"/>
    <property type="match status" value="1"/>
</dbReference>
<protein>
    <recommendedName>
        <fullName evidence="16">DNA helicase RecQ</fullName>
        <ecNumber evidence="16">5.6.2.4</ecNumber>
    </recommendedName>
</protein>
<reference evidence="21" key="1">
    <citation type="submission" date="2015-07" db="EMBL/GenBank/DDBJ databases">
        <title>Fjat-14235 jcm11544.</title>
        <authorList>
            <person name="Liu B."/>
            <person name="Wang J."/>
            <person name="Zhu Y."/>
            <person name="Liu G."/>
            <person name="Chen Q."/>
            <person name="Chen Z."/>
            <person name="Lan J."/>
            <person name="Che J."/>
            <person name="Ge C."/>
            <person name="Shi H."/>
            <person name="Pan Z."/>
            <person name="Liu X."/>
        </authorList>
    </citation>
    <scope>NUCLEOTIDE SEQUENCE [LARGE SCALE GENOMIC DNA]</scope>
    <source>
        <strain evidence="21">JCM 11544</strain>
    </source>
</reference>
<dbReference type="RefSeq" id="WP_053426915.1">
    <property type="nucleotide sequence ID" value="NZ_LGUE01000001.1"/>
</dbReference>
<dbReference type="GO" id="GO:0046872">
    <property type="term" value="F:metal ion binding"/>
    <property type="evidence" value="ECO:0007669"/>
    <property type="project" value="UniProtKB-KW"/>
</dbReference>
<comment type="cofactor">
    <cofactor evidence="1">
        <name>Mg(2+)</name>
        <dbReference type="ChEBI" id="CHEBI:18420"/>
    </cofactor>
</comment>
<dbReference type="Gene3D" id="1.10.10.10">
    <property type="entry name" value="Winged helix-like DNA-binding domain superfamily/Winged helix DNA-binding domain"/>
    <property type="match status" value="1"/>
</dbReference>
<keyword evidence="5" id="KW-0547">Nucleotide-binding</keyword>
<dbReference type="InterPro" id="IPR010997">
    <property type="entry name" value="HRDC-like_sf"/>
</dbReference>
<dbReference type="Pfam" id="PF00270">
    <property type="entry name" value="DEAD"/>
    <property type="match status" value="1"/>
</dbReference>
<dbReference type="SMART" id="SM00487">
    <property type="entry name" value="DEXDc"/>
    <property type="match status" value="1"/>
</dbReference>
<dbReference type="GO" id="GO:0009378">
    <property type="term" value="F:four-way junction helicase activity"/>
    <property type="evidence" value="ECO:0007669"/>
    <property type="project" value="TreeGrafter"/>
</dbReference>
<dbReference type="Pfam" id="PF00570">
    <property type="entry name" value="HRDC"/>
    <property type="match status" value="1"/>
</dbReference>
<keyword evidence="11" id="KW-0238">DNA-binding</keyword>
<dbReference type="InterPro" id="IPR004589">
    <property type="entry name" value="DNA_helicase_ATP-dep_RecQ"/>
</dbReference>
<dbReference type="Proteomes" id="UP000037405">
    <property type="component" value="Unassembled WGS sequence"/>
</dbReference>
<comment type="similarity">
    <text evidence="3">Belongs to the helicase family. RecQ subfamily.</text>
</comment>
<sequence length="697" mass="78684">MQQATNVLKEYFGYDSFRTGQDEIVRHVLAGKDTVGIMPTGGGKSLCYQVPSLLLDGVTVVISPLISLMKDQVDALIQQGIPATYINSTLTARETDETMAGLSAGEYKLLYIAPERLESRSFLRFLQTLPIPLVAVDEAHCLSQWGHDFRPSYMNISSAVTQLPTNPVILALTATATPQVQQDILHHLHIRDENMVLTGFERDNLFFQVVKGENRKKWVENYVKKNRDHSGIIYCATRKEVEALHQLLERKGIAVGKYHGGLSDSLREEQQDAFLNDSISIMVATNAFGMGINKSNVRYVIHYQLPKNMEGYYQEAGRAGRDGVDSECILLFAPQDIQTQRYIIEQNISPDMQMNEMQKLREMIDFAHTESCLQQYILTYFGEEGDARCGKCSNCLDDREQEDVTVRAQMVLSCMLRMNERFGTSLIAGVLTGSKNKKIKDWRFDQLSTYGLMKDQSQKDVSLFIEYLIAEGVIAVEGGSYPILKVSSKGKEVLLGQRSISRKIQKTTVRVIQKEDPLFESLRQIRKELAEGAGVPPFVIFSDKTLHDMSDKRPKSRDEFLDVSGVGQNKLVKYGDAFLKGIADFEERAVMEEEPGEWMEEEGPSHIVSYQLFMEGYDPKQIASRRGMSSTTIENHIARAYEEGVGKDWTRLFSEEEEGLIRGAVKEAGSDKLKPIKELLPDEISYFQIKAFLAKKT</sequence>
<dbReference type="GO" id="GO:0009432">
    <property type="term" value="P:SOS response"/>
    <property type="evidence" value="ECO:0007669"/>
    <property type="project" value="UniProtKB-UniRule"/>
</dbReference>
<evidence type="ECO:0000256" key="12">
    <source>
        <dbReference type="ARBA" id="ARBA00023172"/>
    </source>
</evidence>
<dbReference type="SUPFAM" id="SSF47819">
    <property type="entry name" value="HRDC-like"/>
    <property type="match status" value="1"/>
</dbReference>
<comment type="cofactor">
    <cofactor evidence="2">
        <name>Zn(2+)</name>
        <dbReference type="ChEBI" id="CHEBI:29105"/>
    </cofactor>
</comment>
<dbReference type="EC" id="5.6.2.4" evidence="16"/>
<evidence type="ECO:0000256" key="7">
    <source>
        <dbReference type="ARBA" id="ARBA00022801"/>
    </source>
</evidence>
<dbReference type="FunFam" id="3.40.50.300:FF:000296">
    <property type="entry name" value="ATP-dependent DNA helicase RecQ"/>
    <property type="match status" value="1"/>
</dbReference>
<dbReference type="SMART" id="SM00956">
    <property type="entry name" value="RQC"/>
    <property type="match status" value="1"/>
</dbReference>
<keyword evidence="7" id="KW-0378">Hydrolase</keyword>
<dbReference type="InterPro" id="IPR032284">
    <property type="entry name" value="RecQ_Zn-bd"/>
</dbReference>
<dbReference type="OrthoDB" id="9763310at2"/>
<dbReference type="GO" id="GO:0006260">
    <property type="term" value="P:DNA replication"/>
    <property type="evidence" value="ECO:0007669"/>
    <property type="project" value="InterPro"/>
</dbReference>
<dbReference type="InterPro" id="IPR002121">
    <property type="entry name" value="HRDC_dom"/>
</dbReference>
<dbReference type="InterPro" id="IPR011545">
    <property type="entry name" value="DEAD/DEAH_box_helicase_dom"/>
</dbReference>
<dbReference type="Pfam" id="PF14493">
    <property type="entry name" value="HTH_40"/>
    <property type="match status" value="1"/>
</dbReference>
<dbReference type="STRING" id="189381.GCA_900166615_03430"/>
<evidence type="ECO:0000256" key="4">
    <source>
        <dbReference type="ARBA" id="ARBA00022723"/>
    </source>
</evidence>
<dbReference type="GO" id="GO:0006281">
    <property type="term" value="P:DNA repair"/>
    <property type="evidence" value="ECO:0007669"/>
    <property type="project" value="UniProtKB-KW"/>
</dbReference>
<dbReference type="Pfam" id="PF00271">
    <property type="entry name" value="Helicase_C"/>
    <property type="match status" value="1"/>
</dbReference>
<dbReference type="PANTHER" id="PTHR13710:SF105">
    <property type="entry name" value="ATP-DEPENDENT DNA HELICASE Q1"/>
    <property type="match status" value="1"/>
</dbReference>
<dbReference type="InterPro" id="IPR014001">
    <property type="entry name" value="Helicase_ATP-bd"/>
</dbReference>
<dbReference type="SUPFAM" id="SSF52540">
    <property type="entry name" value="P-loop containing nucleoside triphosphate hydrolases"/>
    <property type="match status" value="1"/>
</dbReference>
<dbReference type="GO" id="GO:0030894">
    <property type="term" value="C:replisome"/>
    <property type="evidence" value="ECO:0007669"/>
    <property type="project" value="TreeGrafter"/>
</dbReference>
<dbReference type="InterPro" id="IPR029491">
    <property type="entry name" value="Helicase_HTH"/>
</dbReference>
<dbReference type="InterPro" id="IPR036390">
    <property type="entry name" value="WH_DNA-bd_sf"/>
</dbReference>
<dbReference type="PROSITE" id="PS51194">
    <property type="entry name" value="HELICASE_CTER"/>
    <property type="match status" value="1"/>
</dbReference>
<dbReference type="Gene3D" id="3.40.50.300">
    <property type="entry name" value="P-loop containing nucleotide triphosphate hydrolases"/>
    <property type="match status" value="2"/>
</dbReference>
<proteinExistence type="inferred from homology"/>
<dbReference type="SMART" id="SM00490">
    <property type="entry name" value="HELICc"/>
    <property type="match status" value="1"/>
</dbReference>
<keyword evidence="4" id="KW-0479">Metal-binding</keyword>
<dbReference type="SUPFAM" id="SSF46785">
    <property type="entry name" value="Winged helix' DNA-binding domain"/>
    <property type="match status" value="1"/>
</dbReference>
<dbReference type="EMBL" id="LGUE01000001">
    <property type="protein sequence ID" value="KON91727.1"/>
    <property type="molecule type" value="Genomic_DNA"/>
</dbReference>
<dbReference type="GO" id="GO:0043590">
    <property type="term" value="C:bacterial nucleoid"/>
    <property type="evidence" value="ECO:0007669"/>
    <property type="project" value="TreeGrafter"/>
</dbReference>
<dbReference type="CDD" id="cd17920">
    <property type="entry name" value="DEXHc_RecQ"/>
    <property type="match status" value="1"/>
</dbReference>
<keyword evidence="9" id="KW-0862">Zinc</keyword>
<organism evidence="20 21">
    <name type="scientific">Rossellomorea marisflavi</name>
    <dbReference type="NCBI Taxonomy" id="189381"/>
    <lineage>
        <taxon>Bacteria</taxon>
        <taxon>Bacillati</taxon>
        <taxon>Bacillota</taxon>
        <taxon>Bacilli</taxon>
        <taxon>Bacillales</taxon>
        <taxon>Bacillaceae</taxon>
        <taxon>Rossellomorea</taxon>
    </lineage>
</organism>
<evidence type="ECO:0000256" key="2">
    <source>
        <dbReference type="ARBA" id="ARBA00001947"/>
    </source>
</evidence>
<comment type="caution">
    <text evidence="20">The sequence shown here is derived from an EMBL/GenBank/DDBJ whole genome shotgun (WGS) entry which is preliminary data.</text>
</comment>
<keyword evidence="8 20" id="KW-0347">Helicase</keyword>
<keyword evidence="14" id="KW-0413">Isomerase</keyword>
<keyword evidence="10" id="KW-0067">ATP-binding</keyword>
<dbReference type="GO" id="GO:0003677">
    <property type="term" value="F:DNA binding"/>
    <property type="evidence" value="ECO:0007669"/>
    <property type="project" value="UniProtKB-KW"/>
</dbReference>
<dbReference type="InterPro" id="IPR044876">
    <property type="entry name" value="HRDC_dom_sf"/>
</dbReference>
<comment type="catalytic activity">
    <reaction evidence="15">
        <text>Couples ATP hydrolysis with the unwinding of duplex DNA by translocating in the 3'-5' direction.</text>
        <dbReference type="EC" id="5.6.2.4"/>
    </reaction>
</comment>
<evidence type="ECO:0000256" key="5">
    <source>
        <dbReference type="ARBA" id="ARBA00022741"/>
    </source>
</evidence>
<evidence type="ECO:0000256" key="16">
    <source>
        <dbReference type="NCBIfam" id="TIGR01389"/>
    </source>
</evidence>
<dbReference type="PATRIC" id="fig|189381.12.peg.979"/>
<evidence type="ECO:0000256" key="3">
    <source>
        <dbReference type="ARBA" id="ARBA00005446"/>
    </source>
</evidence>
<evidence type="ECO:0000259" key="18">
    <source>
        <dbReference type="PROSITE" id="PS51192"/>
    </source>
</evidence>
<keyword evidence="12" id="KW-0233">DNA recombination</keyword>
<evidence type="ECO:0000256" key="10">
    <source>
        <dbReference type="ARBA" id="ARBA00022840"/>
    </source>
</evidence>
<dbReference type="CDD" id="cd18794">
    <property type="entry name" value="SF2_C_RecQ"/>
    <property type="match status" value="1"/>
</dbReference>
<dbReference type="GO" id="GO:0016787">
    <property type="term" value="F:hydrolase activity"/>
    <property type="evidence" value="ECO:0007669"/>
    <property type="project" value="UniProtKB-KW"/>
</dbReference>
<dbReference type="SMART" id="SM00341">
    <property type="entry name" value="HRDC"/>
    <property type="match status" value="1"/>
</dbReference>
<evidence type="ECO:0000256" key="15">
    <source>
        <dbReference type="ARBA" id="ARBA00034617"/>
    </source>
</evidence>
<gene>
    <name evidence="20" type="ORF">AF331_04310</name>
</gene>
<dbReference type="InterPro" id="IPR006293">
    <property type="entry name" value="DNA_helicase_ATP-dep_RecQ_bac"/>
</dbReference>
<dbReference type="GO" id="GO:0005737">
    <property type="term" value="C:cytoplasm"/>
    <property type="evidence" value="ECO:0007669"/>
    <property type="project" value="TreeGrafter"/>
</dbReference>
<dbReference type="AlphaFoldDB" id="A0A0M0GQD5"/>
<dbReference type="PANTHER" id="PTHR13710">
    <property type="entry name" value="DNA HELICASE RECQ FAMILY MEMBER"/>
    <property type="match status" value="1"/>
</dbReference>
<evidence type="ECO:0000256" key="8">
    <source>
        <dbReference type="ARBA" id="ARBA00022806"/>
    </source>
</evidence>
<evidence type="ECO:0000256" key="9">
    <source>
        <dbReference type="ARBA" id="ARBA00022833"/>
    </source>
</evidence>
<name>A0A0M0GQD5_9BACI</name>
<evidence type="ECO:0000259" key="17">
    <source>
        <dbReference type="PROSITE" id="PS50967"/>
    </source>
</evidence>
<dbReference type="InterPro" id="IPR018982">
    <property type="entry name" value="RQC_domain"/>
</dbReference>
<evidence type="ECO:0000256" key="14">
    <source>
        <dbReference type="ARBA" id="ARBA00023235"/>
    </source>
</evidence>
<dbReference type="NCBIfam" id="TIGR01389">
    <property type="entry name" value="recQ"/>
    <property type="match status" value="1"/>
</dbReference>
<dbReference type="GO" id="GO:0043138">
    <property type="term" value="F:3'-5' DNA helicase activity"/>
    <property type="evidence" value="ECO:0007669"/>
    <property type="project" value="UniProtKB-EC"/>
</dbReference>
<keyword evidence="6" id="KW-0227">DNA damage</keyword>
<evidence type="ECO:0000256" key="6">
    <source>
        <dbReference type="ARBA" id="ARBA00022763"/>
    </source>
</evidence>
<dbReference type="NCBIfam" id="TIGR00614">
    <property type="entry name" value="recQ_fam"/>
    <property type="match status" value="1"/>
</dbReference>
<dbReference type="Gene3D" id="1.10.150.80">
    <property type="entry name" value="HRDC domain"/>
    <property type="match status" value="1"/>
</dbReference>
<accession>A0A0M0GQD5</accession>
<keyword evidence="13" id="KW-0234">DNA repair</keyword>
<evidence type="ECO:0000256" key="1">
    <source>
        <dbReference type="ARBA" id="ARBA00001946"/>
    </source>
</evidence>
<evidence type="ECO:0000313" key="21">
    <source>
        <dbReference type="Proteomes" id="UP000037405"/>
    </source>
</evidence>
<evidence type="ECO:0000313" key="20">
    <source>
        <dbReference type="EMBL" id="KON91727.1"/>
    </source>
</evidence>
<dbReference type="GO" id="GO:0006310">
    <property type="term" value="P:DNA recombination"/>
    <property type="evidence" value="ECO:0007669"/>
    <property type="project" value="UniProtKB-UniRule"/>
</dbReference>
<dbReference type="PROSITE" id="PS51192">
    <property type="entry name" value="HELICASE_ATP_BIND_1"/>
    <property type="match status" value="1"/>
</dbReference>
<dbReference type="InterPro" id="IPR027417">
    <property type="entry name" value="P-loop_NTPase"/>
</dbReference>
<evidence type="ECO:0000256" key="13">
    <source>
        <dbReference type="ARBA" id="ARBA00023204"/>
    </source>
</evidence>
<feature type="domain" description="Helicase ATP-binding" evidence="18">
    <location>
        <begin position="25"/>
        <end position="194"/>
    </location>
</feature>